<evidence type="ECO:0000313" key="2">
    <source>
        <dbReference type="Proteomes" id="UP000079169"/>
    </source>
</evidence>
<evidence type="ECO:0000256" key="1">
    <source>
        <dbReference type="SAM" id="MobiDB-lite"/>
    </source>
</evidence>
<dbReference type="Proteomes" id="UP000079169">
    <property type="component" value="Unplaced"/>
</dbReference>
<organism evidence="2 3">
    <name type="scientific">Diaphorina citri</name>
    <name type="common">Asian citrus psyllid</name>
    <dbReference type="NCBI Taxonomy" id="121845"/>
    <lineage>
        <taxon>Eukaryota</taxon>
        <taxon>Metazoa</taxon>
        <taxon>Ecdysozoa</taxon>
        <taxon>Arthropoda</taxon>
        <taxon>Hexapoda</taxon>
        <taxon>Insecta</taxon>
        <taxon>Pterygota</taxon>
        <taxon>Neoptera</taxon>
        <taxon>Paraneoptera</taxon>
        <taxon>Hemiptera</taxon>
        <taxon>Sternorrhyncha</taxon>
        <taxon>Psylloidea</taxon>
        <taxon>Psyllidae</taxon>
        <taxon>Diaphorininae</taxon>
        <taxon>Diaphorina</taxon>
    </lineage>
</organism>
<protein>
    <submittedName>
        <fullName evidence="3">Uncharacterized protein LOC103511658 isoform X2</fullName>
    </submittedName>
</protein>
<dbReference type="AlphaFoldDB" id="A0A3Q0J2H7"/>
<accession>A0A3Q0J2H7</accession>
<reference evidence="3" key="1">
    <citation type="submission" date="2025-08" db="UniProtKB">
        <authorList>
            <consortium name="RefSeq"/>
        </authorList>
    </citation>
    <scope>IDENTIFICATION</scope>
</reference>
<dbReference type="RefSeq" id="XP_026681163.1">
    <property type="nucleotide sequence ID" value="XM_026825362.1"/>
</dbReference>
<sequence length="262" mass="30198">MRSELSQTEAEYKKAESIRQERDDKAKALLEEITQLLMKDELNQDIGKIKADRIRESIEHESLLSQLEYVHKYLQDIETNNDAGEDEGSTVHNLSSDQKTEVKNTIQMMESCAKNIRDHVAQFQNLNQLFGKLKSSQDESLKLFEADIDKLSSLKVHEFRNKLVQVHSWLVQISDEYYANKIDNFQKETGSANFKQIQRLLSTLNALNEIQPLPDVRVNSSNKKPISPCRLPDSLSDEVMDNMNAKLQKVMSMYESLMSTQK</sequence>
<keyword evidence="2" id="KW-1185">Reference proteome</keyword>
<proteinExistence type="predicted"/>
<feature type="region of interest" description="Disordered" evidence="1">
    <location>
        <begin position="1"/>
        <end position="22"/>
    </location>
</feature>
<gene>
    <name evidence="3" type="primary">LOC103511658</name>
</gene>
<dbReference type="GeneID" id="103511658"/>
<evidence type="ECO:0000313" key="3">
    <source>
        <dbReference type="RefSeq" id="XP_026681163.1"/>
    </source>
</evidence>
<name>A0A3Q0J2H7_DIACI</name>
<feature type="compositionally biased region" description="Basic and acidic residues" evidence="1">
    <location>
        <begin position="10"/>
        <end position="22"/>
    </location>
</feature>